<keyword evidence="6" id="KW-0406">Ion transport</keyword>
<evidence type="ECO:0000256" key="1">
    <source>
        <dbReference type="ARBA" id="ARBA00004141"/>
    </source>
</evidence>
<dbReference type="InterPro" id="IPR004709">
    <property type="entry name" value="NaH_exchanger"/>
</dbReference>
<evidence type="ECO:0000256" key="6">
    <source>
        <dbReference type="ARBA" id="ARBA00023065"/>
    </source>
</evidence>
<feature type="transmembrane region" description="Helical" evidence="12">
    <location>
        <begin position="88"/>
        <end position="105"/>
    </location>
</feature>
<dbReference type="AlphaFoldDB" id="A0A835TQ23"/>
<feature type="transmembrane region" description="Helical" evidence="12">
    <location>
        <begin position="363"/>
        <end position="384"/>
    </location>
</feature>
<dbReference type="Proteomes" id="UP000613740">
    <property type="component" value="Unassembled WGS sequence"/>
</dbReference>
<dbReference type="Gene3D" id="6.10.140.1330">
    <property type="match status" value="1"/>
</dbReference>
<evidence type="ECO:0000256" key="12">
    <source>
        <dbReference type="SAM" id="Phobius"/>
    </source>
</evidence>
<evidence type="ECO:0000313" key="15">
    <source>
        <dbReference type="Proteomes" id="UP000613740"/>
    </source>
</evidence>
<evidence type="ECO:0000256" key="9">
    <source>
        <dbReference type="ARBA" id="ARBA00047524"/>
    </source>
</evidence>
<sequence>MDVTEAGGAVAATAEQAASHAPASVAILIQLVVLAVAFVIGRALERIKFQWMGEAGAALLLGLVVGLVLKAAGVGAGLASTVAFKGGIFFYVLLPTIMFDAGYSLDTRSFIKNVGSVCMYAFVGTTISCFTIGLMMWAFGVWGWCYPMPLLANLTFGALISATDPVTVLAVFQRLNAQPDLYMNVFGESVLNDAVGMVLYNVISAFLGGKDVTAGSVFAGIGLFVAIFVGSALIGIAIGLLAALIFRSRYFYSGPVVVEHGAGSSSAEGPVAAAPGGNSTFEVGLAVVFAYGSYLAADAARCSGIVAVVVNGMVMNMYVRPNLSEAAEHKIETLFKTLAGLFELFVFSYIGTTMFLVDEQYDIVMYTMLCLFALAVSRLFNILPCTAAINLLRPRERHIDNKQQLMLWWAGLRGAMAFALSVEASEDFGVYGKVMKTCTFYIIFITVLINGGTSAAMLQRLKLRAEDTPALLLFHGADSAAALGGKEPADVDADDEGGGGGDRFGEDEEDGDGTLSPDKSHLRAKSAFAASSSRSPSLRQSLAGSFRKPSALLERVRSLNDGRLLDKFDAFDKKMSKVLIHPDARKETELSAAAAAAGGGGGACHGALTRQSAPPRASHEAAAPPAHHHGTHGAHGYSQPGGGVGNGESHAHPGTLFPTPVPSVSDLERHFAGAGAGDAGGAAGAPSHLGNGIPGGDGAAGLGGSWGQQQQQH</sequence>
<protein>
    <recommendedName>
        <fullName evidence="13">Cation/H+ exchanger transmembrane domain-containing protein</fullName>
    </recommendedName>
</protein>
<evidence type="ECO:0000256" key="8">
    <source>
        <dbReference type="ARBA" id="ARBA00023201"/>
    </source>
</evidence>
<dbReference type="GO" id="GO:0051453">
    <property type="term" value="P:regulation of intracellular pH"/>
    <property type="evidence" value="ECO:0007669"/>
    <property type="project" value="TreeGrafter"/>
</dbReference>
<comment type="catalytic activity">
    <reaction evidence="9">
        <text>Na(+)(in) + H(+)(out) = Na(+)(out) + H(+)(in)</text>
        <dbReference type="Rhea" id="RHEA:29419"/>
        <dbReference type="ChEBI" id="CHEBI:15378"/>
        <dbReference type="ChEBI" id="CHEBI:29101"/>
    </reaction>
</comment>
<evidence type="ECO:0000256" key="2">
    <source>
        <dbReference type="ARBA" id="ARBA00022448"/>
    </source>
</evidence>
<feature type="region of interest" description="Disordered" evidence="11">
    <location>
        <begin position="596"/>
        <end position="713"/>
    </location>
</feature>
<dbReference type="OrthoDB" id="196264at2759"/>
<comment type="catalytic activity">
    <reaction evidence="10">
        <text>K(+)(in) + H(+)(out) = K(+)(out) + H(+)(in)</text>
        <dbReference type="Rhea" id="RHEA:29467"/>
        <dbReference type="ChEBI" id="CHEBI:15378"/>
        <dbReference type="ChEBI" id="CHEBI:29103"/>
    </reaction>
</comment>
<feature type="compositionally biased region" description="Low complexity" evidence="11">
    <location>
        <begin position="525"/>
        <end position="543"/>
    </location>
</feature>
<keyword evidence="7 12" id="KW-0472">Membrane</keyword>
<dbReference type="EMBL" id="JAEHOD010000031">
    <property type="protein sequence ID" value="KAG2443286.1"/>
    <property type="molecule type" value="Genomic_DNA"/>
</dbReference>
<feature type="region of interest" description="Disordered" evidence="11">
    <location>
        <begin position="484"/>
        <end position="519"/>
    </location>
</feature>
<evidence type="ECO:0000256" key="3">
    <source>
        <dbReference type="ARBA" id="ARBA00022692"/>
    </source>
</evidence>
<dbReference type="GO" id="GO:0098719">
    <property type="term" value="P:sodium ion import across plasma membrane"/>
    <property type="evidence" value="ECO:0007669"/>
    <property type="project" value="TreeGrafter"/>
</dbReference>
<evidence type="ECO:0000256" key="4">
    <source>
        <dbReference type="ARBA" id="ARBA00022989"/>
    </source>
</evidence>
<feature type="transmembrane region" description="Helical" evidence="12">
    <location>
        <begin position="56"/>
        <end position="82"/>
    </location>
</feature>
<evidence type="ECO:0000256" key="10">
    <source>
        <dbReference type="ARBA" id="ARBA00047912"/>
    </source>
</evidence>
<organism evidence="14 15">
    <name type="scientific">Chlamydomonas schloesseri</name>
    <dbReference type="NCBI Taxonomy" id="2026947"/>
    <lineage>
        <taxon>Eukaryota</taxon>
        <taxon>Viridiplantae</taxon>
        <taxon>Chlorophyta</taxon>
        <taxon>core chlorophytes</taxon>
        <taxon>Chlorophyceae</taxon>
        <taxon>CS clade</taxon>
        <taxon>Chlamydomonadales</taxon>
        <taxon>Chlamydomonadaceae</taxon>
        <taxon>Chlamydomonas</taxon>
    </lineage>
</organism>
<gene>
    <name evidence="14" type="ORF">HYH02_009356</name>
</gene>
<dbReference type="PRINTS" id="PR01084">
    <property type="entry name" value="NAHEXCHNGR"/>
</dbReference>
<feature type="region of interest" description="Disordered" evidence="11">
    <location>
        <begin position="525"/>
        <end position="544"/>
    </location>
</feature>
<evidence type="ECO:0000256" key="11">
    <source>
        <dbReference type="SAM" id="MobiDB-lite"/>
    </source>
</evidence>
<evidence type="ECO:0000313" key="14">
    <source>
        <dbReference type="EMBL" id="KAG2443286.1"/>
    </source>
</evidence>
<keyword evidence="8" id="KW-0739">Sodium transport</keyword>
<name>A0A835TQ23_9CHLO</name>
<keyword evidence="4 12" id="KW-1133">Transmembrane helix</keyword>
<reference evidence="14" key="1">
    <citation type="journal article" date="2020" name="bioRxiv">
        <title>Comparative genomics of Chlamydomonas.</title>
        <authorList>
            <person name="Craig R.J."/>
            <person name="Hasan A.R."/>
            <person name="Ness R.W."/>
            <person name="Keightley P.D."/>
        </authorList>
    </citation>
    <scope>NUCLEOTIDE SEQUENCE</scope>
    <source>
        <strain evidence="14">CCAP 11/173</strain>
    </source>
</reference>
<feature type="transmembrane region" description="Helical" evidence="12">
    <location>
        <begin position="150"/>
        <end position="172"/>
    </location>
</feature>
<dbReference type="GO" id="GO:0015386">
    <property type="term" value="F:potassium:proton antiporter activity"/>
    <property type="evidence" value="ECO:0007669"/>
    <property type="project" value="TreeGrafter"/>
</dbReference>
<dbReference type="GO" id="GO:0005768">
    <property type="term" value="C:endosome"/>
    <property type="evidence" value="ECO:0007669"/>
    <property type="project" value="TreeGrafter"/>
</dbReference>
<dbReference type="InterPro" id="IPR006153">
    <property type="entry name" value="Cation/H_exchanger_TM"/>
</dbReference>
<feature type="transmembrane region" description="Helical" evidence="12">
    <location>
        <begin position="338"/>
        <end position="357"/>
    </location>
</feature>
<accession>A0A835TQ23</accession>
<evidence type="ECO:0000256" key="7">
    <source>
        <dbReference type="ARBA" id="ARBA00023136"/>
    </source>
</evidence>
<dbReference type="GO" id="GO:0015385">
    <property type="term" value="F:sodium:proton antiporter activity"/>
    <property type="evidence" value="ECO:0007669"/>
    <property type="project" value="InterPro"/>
</dbReference>
<evidence type="ECO:0000256" key="5">
    <source>
        <dbReference type="ARBA" id="ARBA00023053"/>
    </source>
</evidence>
<proteinExistence type="predicted"/>
<feature type="transmembrane region" description="Helical" evidence="12">
    <location>
        <begin position="23"/>
        <end position="44"/>
    </location>
</feature>
<dbReference type="PANTHER" id="PTHR10110">
    <property type="entry name" value="SODIUM/HYDROGEN EXCHANGER"/>
    <property type="match status" value="1"/>
</dbReference>
<feature type="transmembrane region" description="Helical" evidence="12">
    <location>
        <begin position="181"/>
        <end position="203"/>
    </location>
</feature>
<dbReference type="GO" id="GO:0005886">
    <property type="term" value="C:plasma membrane"/>
    <property type="evidence" value="ECO:0007669"/>
    <property type="project" value="TreeGrafter"/>
</dbReference>
<feature type="compositionally biased region" description="Low complexity" evidence="11">
    <location>
        <begin position="613"/>
        <end position="625"/>
    </location>
</feature>
<feature type="transmembrane region" description="Helical" evidence="12">
    <location>
        <begin position="434"/>
        <end position="458"/>
    </location>
</feature>
<feature type="compositionally biased region" description="Gly residues" evidence="11">
    <location>
        <begin position="692"/>
        <end position="706"/>
    </location>
</feature>
<keyword evidence="2" id="KW-0813">Transport</keyword>
<dbReference type="Pfam" id="PF00999">
    <property type="entry name" value="Na_H_Exchanger"/>
    <property type="match status" value="1"/>
</dbReference>
<feature type="domain" description="Cation/H+ exchanger transmembrane" evidence="13">
    <location>
        <begin position="37"/>
        <end position="459"/>
    </location>
</feature>
<comment type="subcellular location">
    <subcellularLocation>
        <location evidence="1">Membrane</location>
        <topology evidence="1">Multi-pass membrane protein</topology>
    </subcellularLocation>
</comment>
<dbReference type="InterPro" id="IPR018422">
    <property type="entry name" value="Cation/H_exchanger_CPA1"/>
</dbReference>
<keyword evidence="15" id="KW-1185">Reference proteome</keyword>
<evidence type="ECO:0000259" key="13">
    <source>
        <dbReference type="Pfam" id="PF00999"/>
    </source>
</evidence>
<feature type="compositionally biased region" description="Gly residues" evidence="11">
    <location>
        <begin position="674"/>
        <end position="683"/>
    </location>
</feature>
<feature type="transmembrane region" description="Helical" evidence="12">
    <location>
        <begin position="117"/>
        <end position="144"/>
    </location>
</feature>
<feature type="transmembrane region" description="Helical" evidence="12">
    <location>
        <begin position="405"/>
        <end position="422"/>
    </location>
</feature>
<keyword evidence="5" id="KW-0915">Sodium</keyword>
<feature type="transmembrane region" description="Helical" evidence="12">
    <location>
        <begin position="223"/>
        <end position="246"/>
    </location>
</feature>
<dbReference type="PANTHER" id="PTHR10110:SF187">
    <property type="entry name" value="SODIUM_HYDROGEN EXCHANGER"/>
    <property type="match status" value="1"/>
</dbReference>
<keyword evidence="3 12" id="KW-0812">Transmembrane</keyword>
<comment type="caution">
    <text evidence="14">The sequence shown here is derived from an EMBL/GenBank/DDBJ whole genome shotgun (WGS) entry which is preliminary data.</text>
</comment>